<dbReference type="InterPro" id="IPR036047">
    <property type="entry name" value="F-box-like_dom_sf"/>
</dbReference>
<dbReference type="FunCoup" id="A0A2P5EC21">
    <property type="interactions" value="729"/>
</dbReference>
<dbReference type="InParanoid" id="A0A2P5EC21"/>
<dbReference type="InterPro" id="IPR001810">
    <property type="entry name" value="F-box_dom"/>
</dbReference>
<dbReference type="EMBL" id="JXTC01000183">
    <property type="protein sequence ID" value="PON83095.1"/>
    <property type="molecule type" value="Genomic_DNA"/>
</dbReference>
<dbReference type="AlphaFoldDB" id="A0A2P5EC21"/>
<dbReference type="STRING" id="63057.A0A2P5EC21"/>
<dbReference type="SMART" id="SM00256">
    <property type="entry name" value="FBOX"/>
    <property type="match status" value="1"/>
</dbReference>
<evidence type="ECO:0000313" key="2">
    <source>
        <dbReference type="EMBL" id="PON83095.1"/>
    </source>
</evidence>
<dbReference type="Gene3D" id="1.20.1280.50">
    <property type="match status" value="1"/>
</dbReference>
<dbReference type="Pfam" id="PF08268">
    <property type="entry name" value="FBA_3"/>
    <property type="match status" value="1"/>
</dbReference>
<dbReference type="OrthoDB" id="687122at2759"/>
<sequence length="328" mass="38755">MESFSDLPEDILVKIMSWLPPESLFRFKCVQKLWYILITSLVIKNDPFFVAKHLRNSNKKTSIFFRCIKDEKKLQEGFLNIYKNDGNNSSSDVLSYAIKYFKPQSRKYYDSFPKGYDDIDKVYKVVKISGYWFDDLTAQVYTLGINDSWREIKMREGTDDCDLFCDKTVCCKGVSYWLLFNVHTFEVIIYSFDMHDEEFRTIPLPDKFQTSSRGYVLDWDTSLTELNESLALFYHPKDKYGTVSPIEMWIMYESSEGHKFWCKHLSIDPVGGIYKIPILFWKSDELLMMENKKGLVSCNILTKRVRRLHNRKLSTFISFGYVKEFGFS</sequence>
<name>A0A2P5EC21_TREOI</name>
<dbReference type="PROSITE" id="PS50181">
    <property type="entry name" value="FBOX"/>
    <property type="match status" value="1"/>
</dbReference>
<gene>
    <name evidence="2" type="ORF">TorRG33x02_210690</name>
</gene>
<dbReference type="NCBIfam" id="TIGR01640">
    <property type="entry name" value="F_box_assoc_1"/>
    <property type="match status" value="1"/>
</dbReference>
<dbReference type="Pfam" id="PF00646">
    <property type="entry name" value="F-box"/>
    <property type="match status" value="1"/>
</dbReference>
<dbReference type="Proteomes" id="UP000237000">
    <property type="component" value="Unassembled WGS sequence"/>
</dbReference>
<dbReference type="InterPro" id="IPR017451">
    <property type="entry name" value="F-box-assoc_interact_dom"/>
</dbReference>
<dbReference type="PANTHER" id="PTHR31111">
    <property type="entry name" value="BNAA05G37150D PROTEIN-RELATED"/>
    <property type="match status" value="1"/>
</dbReference>
<dbReference type="InterPro" id="IPR013187">
    <property type="entry name" value="F-box-assoc_dom_typ3"/>
</dbReference>
<protein>
    <submittedName>
        <fullName evidence="2">F-box domain containing protein</fullName>
    </submittedName>
</protein>
<organism evidence="2 3">
    <name type="scientific">Trema orientale</name>
    <name type="common">Charcoal tree</name>
    <name type="synonym">Celtis orientalis</name>
    <dbReference type="NCBI Taxonomy" id="63057"/>
    <lineage>
        <taxon>Eukaryota</taxon>
        <taxon>Viridiplantae</taxon>
        <taxon>Streptophyta</taxon>
        <taxon>Embryophyta</taxon>
        <taxon>Tracheophyta</taxon>
        <taxon>Spermatophyta</taxon>
        <taxon>Magnoliopsida</taxon>
        <taxon>eudicotyledons</taxon>
        <taxon>Gunneridae</taxon>
        <taxon>Pentapetalae</taxon>
        <taxon>rosids</taxon>
        <taxon>fabids</taxon>
        <taxon>Rosales</taxon>
        <taxon>Cannabaceae</taxon>
        <taxon>Trema</taxon>
    </lineage>
</organism>
<reference evidence="3" key="1">
    <citation type="submission" date="2016-06" db="EMBL/GenBank/DDBJ databases">
        <title>Parallel loss of symbiosis genes in relatives of nitrogen-fixing non-legume Parasponia.</title>
        <authorList>
            <person name="Van Velzen R."/>
            <person name="Holmer R."/>
            <person name="Bu F."/>
            <person name="Rutten L."/>
            <person name="Van Zeijl A."/>
            <person name="Liu W."/>
            <person name="Santuari L."/>
            <person name="Cao Q."/>
            <person name="Sharma T."/>
            <person name="Shen D."/>
            <person name="Roswanjaya Y."/>
            <person name="Wardhani T."/>
            <person name="Kalhor M.S."/>
            <person name="Jansen J."/>
            <person name="Van den Hoogen J."/>
            <person name="Gungor B."/>
            <person name="Hartog M."/>
            <person name="Hontelez J."/>
            <person name="Verver J."/>
            <person name="Yang W.-C."/>
            <person name="Schijlen E."/>
            <person name="Repin R."/>
            <person name="Schilthuizen M."/>
            <person name="Schranz E."/>
            <person name="Heidstra R."/>
            <person name="Miyata K."/>
            <person name="Fedorova E."/>
            <person name="Kohlen W."/>
            <person name="Bisseling T."/>
            <person name="Smit S."/>
            <person name="Geurts R."/>
        </authorList>
    </citation>
    <scope>NUCLEOTIDE SEQUENCE [LARGE SCALE GENOMIC DNA]</scope>
    <source>
        <strain evidence="3">cv. RG33-2</strain>
    </source>
</reference>
<proteinExistence type="predicted"/>
<accession>A0A2P5EC21</accession>
<evidence type="ECO:0000313" key="3">
    <source>
        <dbReference type="Proteomes" id="UP000237000"/>
    </source>
</evidence>
<keyword evidence="3" id="KW-1185">Reference proteome</keyword>
<evidence type="ECO:0000259" key="1">
    <source>
        <dbReference type="PROSITE" id="PS50181"/>
    </source>
</evidence>
<dbReference type="PANTHER" id="PTHR31111:SF138">
    <property type="entry name" value="F-BOX ASSOCIATED DOMAIN-CONTAINING PROTEIN"/>
    <property type="match status" value="1"/>
</dbReference>
<feature type="domain" description="F-box" evidence="1">
    <location>
        <begin position="1"/>
        <end position="52"/>
    </location>
</feature>
<dbReference type="CDD" id="cd22157">
    <property type="entry name" value="F-box_AtFBW1-like"/>
    <property type="match status" value="1"/>
</dbReference>
<comment type="caution">
    <text evidence="2">The sequence shown here is derived from an EMBL/GenBank/DDBJ whole genome shotgun (WGS) entry which is preliminary data.</text>
</comment>
<dbReference type="SUPFAM" id="SSF81383">
    <property type="entry name" value="F-box domain"/>
    <property type="match status" value="1"/>
</dbReference>